<dbReference type="InterPro" id="IPR018760">
    <property type="entry name" value="DUF2326"/>
</dbReference>
<proteinExistence type="predicted"/>
<dbReference type="InterPro" id="IPR027417">
    <property type="entry name" value="P-loop_NTPase"/>
</dbReference>
<protein>
    <recommendedName>
        <fullName evidence="2">DUF2326 domain-containing protein</fullName>
    </recommendedName>
</protein>
<dbReference type="eggNOG" id="COG5293">
    <property type="taxonomic scope" value="Bacteria"/>
</dbReference>
<keyword evidence="1" id="KW-0175">Coiled coil</keyword>
<evidence type="ECO:0000256" key="1">
    <source>
        <dbReference type="SAM" id="Coils"/>
    </source>
</evidence>
<dbReference type="Gene3D" id="3.40.50.300">
    <property type="entry name" value="P-loop containing nucleotide triphosphate hydrolases"/>
    <property type="match status" value="1"/>
</dbReference>
<dbReference type="Pfam" id="PF10088">
    <property type="entry name" value="DUF2326"/>
    <property type="match status" value="1"/>
</dbReference>
<evidence type="ECO:0000313" key="4">
    <source>
        <dbReference type="Proteomes" id="UP000004095"/>
    </source>
</evidence>
<dbReference type="Proteomes" id="UP000004095">
    <property type="component" value="Unassembled WGS sequence"/>
</dbReference>
<evidence type="ECO:0000313" key="3">
    <source>
        <dbReference type="EMBL" id="EAY24742.1"/>
    </source>
</evidence>
<dbReference type="EMBL" id="AAWS01000062">
    <property type="protein sequence ID" value="EAY24742.1"/>
    <property type="molecule type" value="Genomic_DNA"/>
</dbReference>
<dbReference type="RefSeq" id="WP_002704233.1">
    <property type="nucleotide sequence ID" value="NZ_AAWS01000062.1"/>
</dbReference>
<name>A1ZY05_MICM2</name>
<dbReference type="SUPFAM" id="SSF52540">
    <property type="entry name" value="P-loop containing nucleoside triphosphate hydrolases"/>
    <property type="match status" value="1"/>
</dbReference>
<organism evidence="3 4">
    <name type="scientific">Microscilla marina ATCC 23134</name>
    <dbReference type="NCBI Taxonomy" id="313606"/>
    <lineage>
        <taxon>Bacteria</taxon>
        <taxon>Pseudomonadati</taxon>
        <taxon>Bacteroidota</taxon>
        <taxon>Cytophagia</taxon>
        <taxon>Cytophagales</taxon>
        <taxon>Microscillaceae</taxon>
        <taxon>Microscilla</taxon>
    </lineage>
</organism>
<dbReference type="OrthoDB" id="5140926at2"/>
<comment type="caution">
    <text evidence="3">The sequence shown here is derived from an EMBL/GenBank/DDBJ whole genome shotgun (WGS) entry which is preliminary data.</text>
</comment>
<feature type="domain" description="DUF2326" evidence="2">
    <location>
        <begin position="435"/>
        <end position="571"/>
    </location>
</feature>
<sequence length="577" mass="67430">MIKLEKLYAQPEIFEPISFDWGINIIVGERSEDSNKTNGVGKSMSIEFIQFCLFKDFKRSRISKIPANVLAKDTEIFLNLRINEELVTIIRSVKEHNQPKIVRNQQTTQFSSIADAVSFLEHIIFQNQTHKKTPSLRKMVGLLIRDEGSEFKDIINYYDTNLRVSKRDLYEPHLYLFGIDIYKYQELQEIIKNIDEKKGLLKELKKQVTNNGTRKISDAKADLNGLKDKVEKLENQVEILKTADAFESIQDDLIRLQREIDHLRSKQDALKYEIKKIETLPEPEIITETDITILYNQFKSGLGDIINKSLDEVKSFKNKIDSFQKMLINERYSDLKSKLAGVTKKLRELDDLYAQTASPLDKKGIMKDLKTALSTLNEKNKHLLDLRLNVENLENADQEKKRLVSSKTSIIEDFDNQISKIKNTIDNFNQTILNIHEKVLDNKKAFFEITVKNKSNVKEVFNFEMRVFDDGSHSVNKMKVFMYDMALLFNSSTREKHLKFLIHDNILEVDQDTTIKVLNFLNEQEERFSDFQYILTINTDKIEYPEISSQIDLDIDSHRIARFTKNHKFLKTNYTQI</sequence>
<gene>
    <name evidence="3" type="ORF">M23134_05544</name>
</gene>
<accession>A1ZY05</accession>
<keyword evidence="4" id="KW-1185">Reference proteome</keyword>
<reference evidence="3 4" key="1">
    <citation type="submission" date="2007-01" db="EMBL/GenBank/DDBJ databases">
        <authorList>
            <person name="Haygood M."/>
            <person name="Podell S."/>
            <person name="Anderson C."/>
            <person name="Hopkinson B."/>
            <person name="Roe K."/>
            <person name="Barbeau K."/>
            <person name="Gaasterland T."/>
            <person name="Ferriera S."/>
            <person name="Johnson J."/>
            <person name="Kravitz S."/>
            <person name="Beeson K."/>
            <person name="Sutton G."/>
            <person name="Rogers Y.-H."/>
            <person name="Friedman R."/>
            <person name="Frazier M."/>
            <person name="Venter J.C."/>
        </authorList>
    </citation>
    <scope>NUCLEOTIDE SEQUENCE [LARGE SCALE GENOMIC DNA]</scope>
    <source>
        <strain evidence="3 4">ATCC 23134</strain>
    </source>
</reference>
<feature type="coiled-coil region" evidence="1">
    <location>
        <begin position="332"/>
        <end position="431"/>
    </location>
</feature>
<evidence type="ECO:0000259" key="2">
    <source>
        <dbReference type="Pfam" id="PF10088"/>
    </source>
</evidence>
<feature type="coiled-coil region" evidence="1">
    <location>
        <begin position="184"/>
        <end position="273"/>
    </location>
</feature>
<dbReference type="Gene3D" id="1.10.287.1490">
    <property type="match status" value="1"/>
</dbReference>
<dbReference type="AlphaFoldDB" id="A1ZY05"/>